<dbReference type="Proteomes" id="UP000279422">
    <property type="component" value="Unassembled WGS sequence"/>
</dbReference>
<evidence type="ECO:0000259" key="8">
    <source>
        <dbReference type="Pfam" id="PF00156"/>
    </source>
</evidence>
<accession>A0A497E802</accession>
<evidence type="ECO:0000256" key="7">
    <source>
        <dbReference type="HAMAP-Rule" id="MF_01208"/>
    </source>
</evidence>
<comment type="caution">
    <text evidence="7">Lacks conserved residue(s) required for the propagation of feature annotation.</text>
</comment>
<comment type="function">
    <text evidence="7">Catalyzes the transfer of a ribosyl phosphate group from 5-phosphoribose 1-diphosphate to orotate, leading to the formation of orotidine monophosphate (OMP).</text>
</comment>
<dbReference type="PANTHER" id="PTHR19278:SF9">
    <property type="entry name" value="URIDINE 5'-MONOPHOSPHATE SYNTHASE"/>
    <property type="match status" value="1"/>
</dbReference>
<keyword evidence="4 7" id="KW-0808">Transferase</keyword>
<keyword evidence="6 7" id="KW-0665">Pyrimidine biosynthesis</keyword>
<evidence type="ECO:0000256" key="1">
    <source>
        <dbReference type="ARBA" id="ARBA00004889"/>
    </source>
</evidence>
<comment type="pathway">
    <text evidence="1 7">Pyrimidine metabolism; UMP biosynthesis via de novo pathway; UMP from orotate: step 1/2.</text>
</comment>
<dbReference type="NCBIfam" id="TIGR01367">
    <property type="entry name" value="pyrE_Therm"/>
    <property type="match status" value="1"/>
</dbReference>
<comment type="similarity">
    <text evidence="7">Belongs to the purine/pyrimidine phosphoribosyltransferase family. PyrE subfamily.</text>
</comment>
<evidence type="ECO:0000256" key="4">
    <source>
        <dbReference type="ARBA" id="ARBA00022679"/>
    </source>
</evidence>
<dbReference type="HAMAP" id="MF_01208">
    <property type="entry name" value="PyrE"/>
    <property type="match status" value="1"/>
</dbReference>
<dbReference type="GO" id="GO:0000287">
    <property type="term" value="F:magnesium ion binding"/>
    <property type="evidence" value="ECO:0007669"/>
    <property type="project" value="UniProtKB-UniRule"/>
</dbReference>
<dbReference type="PANTHER" id="PTHR19278">
    <property type="entry name" value="OROTATE PHOSPHORIBOSYLTRANSFERASE"/>
    <property type="match status" value="1"/>
</dbReference>
<evidence type="ECO:0000256" key="5">
    <source>
        <dbReference type="ARBA" id="ARBA00022842"/>
    </source>
</evidence>
<dbReference type="InterPro" id="IPR006273">
    <property type="entry name" value="Orotate_PRibTrfase_bac"/>
</dbReference>
<dbReference type="GO" id="GO:0019856">
    <property type="term" value="P:pyrimidine nucleobase biosynthetic process"/>
    <property type="evidence" value="ECO:0007669"/>
    <property type="project" value="InterPro"/>
</dbReference>
<feature type="domain" description="Phosphoribosyltransferase" evidence="8">
    <location>
        <begin position="60"/>
        <end position="152"/>
    </location>
</feature>
<comment type="cofactor">
    <cofactor evidence="7">
        <name>Mg(2+)</name>
        <dbReference type="ChEBI" id="CHEBI:18420"/>
    </cofactor>
</comment>
<reference evidence="9 10" key="1">
    <citation type="submission" date="2018-06" db="EMBL/GenBank/DDBJ databases">
        <title>Extensive metabolic versatility and redundancy in microbially diverse, dynamic hydrothermal sediments.</title>
        <authorList>
            <person name="Dombrowski N."/>
            <person name="Teske A."/>
            <person name="Baker B.J."/>
        </authorList>
    </citation>
    <scope>NUCLEOTIDE SEQUENCE [LARGE SCALE GENOMIC DNA]</scope>
    <source>
        <strain evidence="9">B47_G16</strain>
    </source>
</reference>
<keyword evidence="5 7" id="KW-0460">Magnesium</keyword>
<dbReference type="UniPathway" id="UPA00070">
    <property type="reaction ID" value="UER00119"/>
</dbReference>
<name>A0A497E802_UNCAE</name>
<dbReference type="EC" id="2.4.2.10" evidence="2 7"/>
<organism evidence="9 10">
    <name type="scientific">Aerophobetes bacterium</name>
    <dbReference type="NCBI Taxonomy" id="2030807"/>
    <lineage>
        <taxon>Bacteria</taxon>
        <taxon>Candidatus Aerophobota</taxon>
    </lineage>
</organism>
<dbReference type="Pfam" id="PF00156">
    <property type="entry name" value="Pribosyltran"/>
    <property type="match status" value="1"/>
</dbReference>
<evidence type="ECO:0000256" key="2">
    <source>
        <dbReference type="ARBA" id="ARBA00011971"/>
    </source>
</evidence>
<dbReference type="InterPro" id="IPR000836">
    <property type="entry name" value="PRTase_dom"/>
</dbReference>
<evidence type="ECO:0000313" key="9">
    <source>
        <dbReference type="EMBL" id="RLE10840.1"/>
    </source>
</evidence>
<dbReference type="GO" id="GO:0004588">
    <property type="term" value="F:orotate phosphoribosyltransferase activity"/>
    <property type="evidence" value="ECO:0007669"/>
    <property type="project" value="UniProtKB-UniRule"/>
</dbReference>
<keyword evidence="3 7" id="KW-0328">Glycosyltransferase</keyword>
<comment type="catalytic activity">
    <reaction evidence="7">
        <text>orotidine 5'-phosphate + diphosphate = orotate + 5-phospho-alpha-D-ribose 1-diphosphate</text>
        <dbReference type="Rhea" id="RHEA:10380"/>
        <dbReference type="ChEBI" id="CHEBI:30839"/>
        <dbReference type="ChEBI" id="CHEBI:33019"/>
        <dbReference type="ChEBI" id="CHEBI:57538"/>
        <dbReference type="ChEBI" id="CHEBI:58017"/>
        <dbReference type="EC" id="2.4.2.10"/>
    </reaction>
</comment>
<comment type="subunit">
    <text evidence="7">Homodimer.</text>
</comment>
<dbReference type="GO" id="GO:0044205">
    <property type="term" value="P:'de novo' UMP biosynthetic process"/>
    <property type="evidence" value="ECO:0007669"/>
    <property type="project" value="UniProtKB-UniRule"/>
</dbReference>
<dbReference type="CDD" id="cd06223">
    <property type="entry name" value="PRTases_typeI"/>
    <property type="match status" value="1"/>
</dbReference>
<comment type="caution">
    <text evidence="9">The sequence shown here is derived from an EMBL/GenBank/DDBJ whole genome shotgun (WGS) entry which is preliminary data.</text>
</comment>
<feature type="binding site" evidence="7">
    <location>
        <position position="92"/>
    </location>
    <ligand>
        <name>5-phospho-alpha-D-ribose 1-diphosphate</name>
        <dbReference type="ChEBI" id="CHEBI:58017"/>
        <note>ligand shared between dimeric partners</note>
    </ligand>
</feature>
<dbReference type="InterPro" id="IPR029057">
    <property type="entry name" value="PRTase-like"/>
</dbReference>
<feature type="binding site" evidence="7">
    <location>
        <position position="119"/>
    </location>
    <ligand>
        <name>orotate</name>
        <dbReference type="ChEBI" id="CHEBI:30839"/>
    </ligand>
</feature>
<feature type="binding site" description="in other chain" evidence="7">
    <location>
        <begin position="115"/>
        <end position="123"/>
    </location>
    <ligand>
        <name>5-phospho-alpha-D-ribose 1-diphosphate</name>
        <dbReference type="ChEBI" id="CHEBI:58017"/>
        <note>ligand shared between dimeric partners</note>
    </ligand>
</feature>
<feature type="binding site" evidence="7">
    <location>
        <position position="147"/>
    </location>
    <ligand>
        <name>orotate</name>
        <dbReference type="ChEBI" id="CHEBI:30839"/>
    </ligand>
</feature>
<dbReference type="Gene3D" id="3.40.50.2020">
    <property type="match status" value="1"/>
</dbReference>
<protein>
    <recommendedName>
        <fullName evidence="2 7">Orotate phosphoribosyltransferase</fullName>
        <shortName evidence="7">OPRT</shortName>
        <shortName evidence="7">OPRTase</shortName>
        <ecNumber evidence="2 7">2.4.2.10</ecNumber>
    </recommendedName>
</protein>
<evidence type="ECO:0000256" key="3">
    <source>
        <dbReference type="ARBA" id="ARBA00022676"/>
    </source>
</evidence>
<proteinExistence type="inferred from homology"/>
<evidence type="ECO:0000256" key="6">
    <source>
        <dbReference type="ARBA" id="ARBA00022975"/>
    </source>
</evidence>
<dbReference type="EMBL" id="QMPZ01000001">
    <property type="protein sequence ID" value="RLE10840.1"/>
    <property type="molecule type" value="Genomic_DNA"/>
</dbReference>
<gene>
    <name evidence="7" type="primary">pyrE</name>
    <name evidence="9" type="ORF">DRJ00_00045</name>
</gene>
<dbReference type="InterPro" id="IPR023031">
    <property type="entry name" value="OPRT"/>
</dbReference>
<sequence length="205" mass="22530">MLSQKEVLSIFREKGALKEGHFELSSGLHSGEYVQAALVLQYPSYADKLCRSLSCYFEEENVQLVISPAIGGIIVGQKVAEVLGARAIFAERVQGKLVLRRGFDISYGERTLIVEDVITTGGSVREIIEIVEAKGGIVVGVGCLVDRSEGRAVFSLGKDKKKVIRPKSLLSLRLQTYSKQDCPLCRKGLPLSRPGSRKDEKKSYL</sequence>
<dbReference type="AlphaFoldDB" id="A0A497E802"/>
<dbReference type="SUPFAM" id="SSF53271">
    <property type="entry name" value="PRTase-like"/>
    <property type="match status" value="1"/>
</dbReference>
<evidence type="ECO:0000313" key="10">
    <source>
        <dbReference type="Proteomes" id="UP000279422"/>
    </source>
</evidence>